<dbReference type="Proteomes" id="UP000703661">
    <property type="component" value="Unassembled WGS sequence"/>
</dbReference>
<evidence type="ECO:0000313" key="7">
    <source>
        <dbReference type="Proteomes" id="UP000703661"/>
    </source>
</evidence>
<evidence type="ECO:0000256" key="4">
    <source>
        <dbReference type="ARBA" id="ARBA00023002"/>
    </source>
</evidence>
<gene>
    <name evidence="6" type="ORF">BGZ80_005575</name>
</gene>
<accession>A0A9P6SUM2</accession>
<dbReference type="GO" id="GO:0004497">
    <property type="term" value="F:monooxygenase activity"/>
    <property type="evidence" value="ECO:0007669"/>
    <property type="project" value="InterPro"/>
</dbReference>
<reference evidence="6" key="1">
    <citation type="journal article" date="2020" name="Fungal Divers.">
        <title>Resolving the Mortierellaceae phylogeny through synthesis of multi-gene phylogenetics and phylogenomics.</title>
        <authorList>
            <person name="Vandepol N."/>
            <person name="Liber J."/>
            <person name="Desiro A."/>
            <person name="Na H."/>
            <person name="Kennedy M."/>
            <person name="Barry K."/>
            <person name="Grigoriev I.V."/>
            <person name="Miller A.N."/>
            <person name="O'Donnell K."/>
            <person name="Stajich J.E."/>
            <person name="Bonito G."/>
        </authorList>
    </citation>
    <scope>NUCLEOTIDE SEQUENCE</scope>
    <source>
        <strain evidence="6">NRRL 2769</strain>
    </source>
</reference>
<dbReference type="SUPFAM" id="SSF51905">
    <property type="entry name" value="FAD/NAD(P)-binding domain"/>
    <property type="match status" value="1"/>
</dbReference>
<dbReference type="GO" id="GO:0071949">
    <property type="term" value="F:FAD binding"/>
    <property type="evidence" value="ECO:0007669"/>
    <property type="project" value="InterPro"/>
</dbReference>
<evidence type="ECO:0000256" key="3">
    <source>
        <dbReference type="ARBA" id="ARBA00022827"/>
    </source>
</evidence>
<dbReference type="PANTHER" id="PTHR47356">
    <property type="entry name" value="FAD-DEPENDENT MONOOXYGENASE ASQG-RELATED"/>
    <property type="match status" value="1"/>
</dbReference>
<name>A0A9P6SUM2_9FUNG</name>
<dbReference type="InterPro" id="IPR050562">
    <property type="entry name" value="FAD_mOase_fung"/>
</dbReference>
<sequence>MSDTAERSPTGNVYGTTYHTPDPSNPKVLIIGAGLGGLTLGILLERAGIDYEIFERARAIRPIGSATGISPNILPLFEQLGLIDELRAIWKEFMSITVYKEMSDGETFEELSKTNNAPIEKLSGYHPVVMSRPGLQNTLLSRVPQHKIHLNKRILDVTQGTDSGVQIRCSDGMSHEGDILVGCDGAYSSVRQAMYRRMKDAGQLPSSDDVDLKVVHMSILGTTNPLDPNVVPFPEDGYGRFHAVLGHEKPYAWRIFETPDNCLCWRIDLQLQSTSFSDNDSFRSTDWGSKSNKKEIKEEWRKFRMPVGSGKTVSLGELIDNTTEENVTKVMLEEKLYTTWYHHRVVLLGD</sequence>
<dbReference type="PRINTS" id="PR00420">
    <property type="entry name" value="RNGMNOXGNASE"/>
</dbReference>
<comment type="caution">
    <text evidence="6">The sequence shown here is derived from an EMBL/GenBank/DDBJ whole genome shotgun (WGS) entry which is preliminary data.</text>
</comment>
<feature type="non-terminal residue" evidence="6">
    <location>
        <position position="350"/>
    </location>
</feature>
<protein>
    <recommendedName>
        <fullName evidence="5">FAD-binding domain-containing protein</fullName>
    </recommendedName>
</protein>
<keyword evidence="2" id="KW-0285">Flavoprotein</keyword>
<proteinExistence type="inferred from homology"/>
<evidence type="ECO:0000259" key="5">
    <source>
        <dbReference type="Pfam" id="PF01494"/>
    </source>
</evidence>
<dbReference type="InterPro" id="IPR002938">
    <property type="entry name" value="FAD-bd"/>
</dbReference>
<dbReference type="PANTHER" id="PTHR47356:SF2">
    <property type="entry name" value="FAD-BINDING DOMAIN-CONTAINING PROTEIN-RELATED"/>
    <property type="match status" value="1"/>
</dbReference>
<keyword evidence="4" id="KW-0560">Oxidoreductase</keyword>
<evidence type="ECO:0000313" key="6">
    <source>
        <dbReference type="EMBL" id="KAG0004671.1"/>
    </source>
</evidence>
<dbReference type="EMBL" id="JAAAID010002746">
    <property type="protein sequence ID" value="KAG0004671.1"/>
    <property type="molecule type" value="Genomic_DNA"/>
</dbReference>
<keyword evidence="3" id="KW-0274">FAD</keyword>
<evidence type="ECO:0000256" key="1">
    <source>
        <dbReference type="ARBA" id="ARBA00007992"/>
    </source>
</evidence>
<evidence type="ECO:0000256" key="2">
    <source>
        <dbReference type="ARBA" id="ARBA00022630"/>
    </source>
</evidence>
<dbReference type="InterPro" id="IPR036188">
    <property type="entry name" value="FAD/NAD-bd_sf"/>
</dbReference>
<dbReference type="Gene3D" id="3.50.50.60">
    <property type="entry name" value="FAD/NAD(P)-binding domain"/>
    <property type="match status" value="1"/>
</dbReference>
<keyword evidence="7" id="KW-1185">Reference proteome</keyword>
<comment type="similarity">
    <text evidence="1">Belongs to the paxM FAD-dependent monooxygenase family.</text>
</comment>
<feature type="domain" description="FAD-binding" evidence="5">
    <location>
        <begin position="27"/>
        <end position="211"/>
    </location>
</feature>
<dbReference type="Pfam" id="PF01494">
    <property type="entry name" value="FAD_binding_3"/>
    <property type="match status" value="1"/>
</dbReference>
<dbReference type="AlphaFoldDB" id="A0A9P6SUM2"/>
<organism evidence="6 7">
    <name type="scientific">Entomortierella chlamydospora</name>
    <dbReference type="NCBI Taxonomy" id="101097"/>
    <lineage>
        <taxon>Eukaryota</taxon>
        <taxon>Fungi</taxon>
        <taxon>Fungi incertae sedis</taxon>
        <taxon>Mucoromycota</taxon>
        <taxon>Mortierellomycotina</taxon>
        <taxon>Mortierellomycetes</taxon>
        <taxon>Mortierellales</taxon>
        <taxon>Mortierellaceae</taxon>
        <taxon>Entomortierella</taxon>
    </lineage>
</organism>